<protein>
    <recommendedName>
        <fullName evidence="3">FG-GAP repeat protein</fullName>
    </recommendedName>
</protein>
<name>A0ABS0H436_9ACTN</name>
<dbReference type="Proteomes" id="UP000638560">
    <property type="component" value="Unassembled WGS sequence"/>
</dbReference>
<dbReference type="EMBL" id="JADPUN010000260">
    <property type="protein sequence ID" value="MBF9133221.1"/>
    <property type="molecule type" value="Genomic_DNA"/>
</dbReference>
<dbReference type="RefSeq" id="WP_196204723.1">
    <property type="nucleotide sequence ID" value="NZ_JADPUN010000260.1"/>
</dbReference>
<reference evidence="1 2" key="1">
    <citation type="submission" date="2020-11" db="EMBL/GenBank/DDBJ databases">
        <title>A novel isolate from a Black sea contaminated sediment with potential to produce alkanes: Plantactinospora alkalitolerans sp. nov.</title>
        <authorList>
            <person name="Carro L."/>
            <person name="Veyisoglu A."/>
            <person name="Guven K."/>
            <person name="Schumann P."/>
            <person name="Klenk H.-P."/>
            <person name="Sahin N."/>
        </authorList>
    </citation>
    <scope>NUCLEOTIDE SEQUENCE [LARGE SCALE GENOMIC DNA]</scope>
    <source>
        <strain evidence="1 2">S1510</strain>
    </source>
</reference>
<organism evidence="1 2">
    <name type="scientific">Plantactinospora alkalitolerans</name>
    <dbReference type="NCBI Taxonomy" id="2789879"/>
    <lineage>
        <taxon>Bacteria</taxon>
        <taxon>Bacillati</taxon>
        <taxon>Actinomycetota</taxon>
        <taxon>Actinomycetes</taxon>
        <taxon>Micromonosporales</taxon>
        <taxon>Micromonosporaceae</taxon>
        <taxon>Plantactinospora</taxon>
    </lineage>
</organism>
<sequence length="63" mass="6659">MVQQSGDFNGDGRSDLAAMYHHSDGSISMQTALAYSSGGFAAFTGSLTVPASAAWKWDAIRLF</sequence>
<comment type="caution">
    <text evidence="1">The sequence shown here is derived from an EMBL/GenBank/DDBJ whole genome shotgun (WGS) entry which is preliminary data.</text>
</comment>
<gene>
    <name evidence="1" type="ORF">I0C86_30295</name>
</gene>
<keyword evidence="2" id="KW-1185">Reference proteome</keyword>
<dbReference type="Gene3D" id="2.40.128.340">
    <property type="match status" value="1"/>
</dbReference>
<evidence type="ECO:0000313" key="1">
    <source>
        <dbReference type="EMBL" id="MBF9133221.1"/>
    </source>
</evidence>
<accession>A0ABS0H436</accession>
<proteinExistence type="predicted"/>
<evidence type="ECO:0008006" key="3">
    <source>
        <dbReference type="Google" id="ProtNLM"/>
    </source>
</evidence>
<evidence type="ECO:0000313" key="2">
    <source>
        <dbReference type="Proteomes" id="UP000638560"/>
    </source>
</evidence>